<name>A0AAV4FHK1_9GAST</name>
<feature type="region of interest" description="Disordered" evidence="1">
    <location>
        <begin position="29"/>
        <end position="56"/>
    </location>
</feature>
<dbReference type="AlphaFoldDB" id="A0AAV4FHK1"/>
<feature type="compositionally biased region" description="Basic and acidic residues" evidence="1">
    <location>
        <begin position="29"/>
        <end position="43"/>
    </location>
</feature>
<accession>A0AAV4FHK1</accession>
<dbReference type="Proteomes" id="UP000762676">
    <property type="component" value="Unassembled WGS sequence"/>
</dbReference>
<evidence type="ECO:0000313" key="3">
    <source>
        <dbReference type="Proteomes" id="UP000762676"/>
    </source>
</evidence>
<organism evidence="2 3">
    <name type="scientific">Elysia marginata</name>
    <dbReference type="NCBI Taxonomy" id="1093978"/>
    <lineage>
        <taxon>Eukaryota</taxon>
        <taxon>Metazoa</taxon>
        <taxon>Spiralia</taxon>
        <taxon>Lophotrochozoa</taxon>
        <taxon>Mollusca</taxon>
        <taxon>Gastropoda</taxon>
        <taxon>Heterobranchia</taxon>
        <taxon>Euthyneura</taxon>
        <taxon>Panpulmonata</taxon>
        <taxon>Sacoglossa</taxon>
        <taxon>Placobranchoidea</taxon>
        <taxon>Plakobranchidae</taxon>
        <taxon>Elysia</taxon>
    </lineage>
</organism>
<proteinExistence type="predicted"/>
<keyword evidence="3" id="KW-1185">Reference proteome</keyword>
<gene>
    <name evidence="2" type="ORF">ElyMa_000372200</name>
</gene>
<comment type="caution">
    <text evidence="2">The sequence shown here is derived from an EMBL/GenBank/DDBJ whole genome shotgun (WGS) entry which is preliminary data.</text>
</comment>
<protein>
    <submittedName>
        <fullName evidence="2">Uncharacterized protein</fullName>
    </submittedName>
</protein>
<evidence type="ECO:0000256" key="1">
    <source>
        <dbReference type="SAM" id="MobiDB-lite"/>
    </source>
</evidence>
<dbReference type="EMBL" id="BMAT01000732">
    <property type="protein sequence ID" value="GFR72168.1"/>
    <property type="molecule type" value="Genomic_DNA"/>
</dbReference>
<sequence length="155" mass="18156">MEVGEMFLLYIQCLVNEYIDPLRFVNRSRREEARRSRRPRLDHNAAPVPTHQQYSGCSTGENIRLPQPGVDHHAAPSPTRQASLGSYPEAIKRRPTFINSFVQYQDEYVPLKQIGKGRHMKTRLRLWFRCLLRRLMSVLIHLVLQYKDKPNQGTT</sequence>
<reference evidence="2 3" key="1">
    <citation type="journal article" date="2021" name="Elife">
        <title>Chloroplast acquisition without the gene transfer in kleptoplastic sea slugs, Plakobranchus ocellatus.</title>
        <authorList>
            <person name="Maeda T."/>
            <person name="Takahashi S."/>
            <person name="Yoshida T."/>
            <person name="Shimamura S."/>
            <person name="Takaki Y."/>
            <person name="Nagai Y."/>
            <person name="Toyoda A."/>
            <person name="Suzuki Y."/>
            <person name="Arimoto A."/>
            <person name="Ishii H."/>
            <person name="Satoh N."/>
            <person name="Nishiyama T."/>
            <person name="Hasebe M."/>
            <person name="Maruyama T."/>
            <person name="Minagawa J."/>
            <person name="Obokata J."/>
            <person name="Shigenobu S."/>
        </authorList>
    </citation>
    <scope>NUCLEOTIDE SEQUENCE [LARGE SCALE GENOMIC DNA]</scope>
</reference>
<evidence type="ECO:0000313" key="2">
    <source>
        <dbReference type="EMBL" id="GFR72168.1"/>
    </source>
</evidence>